<evidence type="ECO:0000256" key="6">
    <source>
        <dbReference type="SAM" id="MobiDB-lite"/>
    </source>
</evidence>
<dbReference type="FunFam" id="3.30.420.40:FF:000171">
    <property type="entry name" value="Heat shock 70 kDa protein 4"/>
    <property type="match status" value="2"/>
</dbReference>
<dbReference type="EMBL" id="JANBPU010000004">
    <property type="protein sequence ID" value="KAJ1921586.1"/>
    <property type="molecule type" value="Genomic_DNA"/>
</dbReference>
<sequence length="795" mass="88326">MSVVGFDVGSLQSVIAVARNRGIDIITNEVSNRATPSMVSFGPKQRYLGESAKNQEMSNFKNTVRSLKRIIGHTYKEVSEMPFEPEEVGGTLCDVDGEAGVEVNYLGETTKFSATQLLAMYFGHLRDITSNNKVADMSDVVISVPGWFTDRQRRAVLQASKIANLNCLRLINDNAAAALGYGITKTDLPEDKPRNVVFADMGHASFSVAVVAFKRGEMKILSAAYEPDCGGRNFDRVLLDHFVKLFDEKYNINIRSKTKALLRLRTACEKLKKVLSANTQAPINVENLMSDIDASAMISREEFEELINETLQKLRAPIEKALKASGLSVEEIDSVEAVGGSIRVPAVKAKLAEFFGRDLSYTLNQDEAVARGCALQCAILSPSFRVRDFSVNDVNAYPIKFQWQPVGEAGANDTNLGVFGTFNPIPNTKLLTFYRKEPFTVESVYSQPEDLPAGTNPWIARFDVKDVQPDPSGDLSTIKVKARLDINGILNITSAYTVEEVEVEEPIPTPEGSEKKEGSETPAEGQENGTPEKPATRKVKKLVKKGNLPISQASLCLDDATVAAFTKKESEMKAHDILVLATEHTKNSLEEYIYHIRDQVSYTASDFVNPAEKDAYLSKLTEIEDWLYDDGDDASKAEYEAKLADLKGTGDPIVERYKESEKRPEAARELRQNLTQWAELATSNDERFAHITEEDKQKVVERCESTQQWLDEKLSKQEGRAKHDAPVVFSHEILQKKQELISFATPIMNKPKPQPKPEETKPEEKDDAKAQNGETETPKSQDSAANEQSNEMDVD</sequence>
<dbReference type="Gene3D" id="3.90.640.10">
    <property type="entry name" value="Actin, Chain A, domain 4"/>
    <property type="match status" value="1"/>
</dbReference>
<dbReference type="SUPFAM" id="SSF100934">
    <property type="entry name" value="Heat shock protein 70kD (HSP70), C-terminal subdomain"/>
    <property type="match status" value="2"/>
</dbReference>
<proteinExistence type="predicted"/>
<dbReference type="GO" id="GO:0005634">
    <property type="term" value="C:nucleus"/>
    <property type="evidence" value="ECO:0007669"/>
    <property type="project" value="TreeGrafter"/>
</dbReference>
<dbReference type="GO" id="GO:0005524">
    <property type="term" value="F:ATP binding"/>
    <property type="evidence" value="ECO:0007669"/>
    <property type="project" value="UniProtKB-KW"/>
</dbReference>
<feature type="region of interest" description="Disordered" evidence="6">
    <location>
        <begin position="501"/>
        <end position="538"/>
    </location>
</feature>
<evidence type="ECO:0000256" key="1">
    <source>
        <dbReference type="ARBA" id="ARBA00004496"/>
    </source>
</evidence>
<keyword evidence="5" id="KW-0346">Stress response</keyword>
<dbReference type="InterPro" id="IPR029048">
    <property type="entry name" value="HSP70_C_sf"/>
</dbReference>
<reference evidence="7" key="1">
    <citation type="submission" date="2022-07" db="EMBL/GenBank/DDBJ databases">
        <title>Phylogenomic reconstructions and comparative analyses of Kickxellomycotina fungi.</title>
        <authorList>
            <person name="Reynolds N.K."/>
            <person name="Stajich J.E."/>
            <person name="Barry K."/>
            <person name="Grigoriev I.V."/>
            <person name="Crous P."/>
            <person name="Smith M.E."/>
        </authorList>
    </citation>
    <scope>NUCLEOTIDE SEQUENCE</scope>
    <source>
        <strain evidence="7">NBRC 100468</strain>
    </source>
</reference>
<name>A0A9W8A2S7_9FUNG</name>
<comment type="subcellular location">
    <subcellularLocation>
        <location evidence="1">Cytoplasm</location>
    </subcellularLocation>
</comment>
<dbReference type="SUPFAM" id="SSF53067">
    <property type="entry name" value="Actin-like ATPase domain"/>
    <property type="match status" value="2"/>
</dbReference>
<dbReference type="FunFam" id="3.30.30.30:FF:000002">
    <property type="entry name" value="Heat shock 70 kDa protein 4"/>
    <property type="match status" value="1"/>
</dbReference>
<evidence type="ECO:0000256" key="5">
    <source>
        <dbReference type="ARBA" id="ARBA00023016"/>
    </source>
</evidence>
<dbReference type="SUPFAM" id="SSF100920">
    <property type="entry name" value="Heat shock protein 70kD (HSP70), peptide-binding domain"/>
    <property type="match status" value="1"/>
</dbReference>
<comment type="caution">
    <text evidence="7">The sequence shown here is derived from an EMBL/GenBank/DDBJ whole genome shotgun (WGS) entry which is preliminary data.</text>
</comment>
<dbReference type="FunFam" id="3.90.640.10:FF:000004">
    <property type="entry name" value="Heat shock 70 kDa protein 4"/>
    <property type="match status" value="1"/>
</dbReference>
<dbReference type="GO" id="GO:0140662">
    <property type="term" value="F:ATP-dependent protein folding chaperone"/>
    <property type="evidence" value="ECO:0007669"/>
    <property type="project" value="InterPro"/>
</dbReference>
<dbReference type="Gene3D" id="3.30.420.40">
    <property type="match status" value="2"/>
</dbReference>
<evidence type="ECO:0000313" key="8">
    <source>
        <dbReference type="Proteomes" id="UP001150538"/>
    </source>
</evidence>
<keyword evidence="8" id="KW-1185">Reference proteome</keyword>
<gene>
    <name evidence="7" type="primary">SSE1</name>
    <name evidence="7" type="ORF">H4219_000624</name>
</gene>
<evidence type="ECO:0000256" key="3">
    <source>
        <dbReference type="ARBA" id="ARBA00022741"/>
    </source>
</evidence>
<dbReference type="PANTHER" id="PTHR45639">
    <property type="entry name" value="HSC70CB, ISOFORM G-RELATED"/>
    <property type="match status" value="1"/>
</dbReference>
<dbReference type="Gene3D" id="1.20.1270.10">
    <property type="match status" value="2"/>
</dbReference>
<keyword evidence="3" id="KW-0547">Nucleotide-binding</keyword>
<dbReference type="FunFam" id="1.20.1270.10:FF:000002">
    <property type="entry name" value="Heat shock 70 kDa protein 4"/>
    <property type="match status" value="1"/>
</dbReference>
<dbReference type="PANTHER" id="PTHR45639:SF4">
    <property type="entry name" value="HSC70CB, ISOFORM G"/>
    <property type="match status" value="1"/>
</dbReference>
<dbReference type="InterPro" id="IPR029047">
    <property type="entry name" value="HSP70_peptide-bd_sf"/>
</dbReference>
<feature type="region of interest" description="Disordered" evidence="6">
    <location>
        <begin position="740"/>
        <end position="795"/>
    </location>
</feature>
<dbReference type="OrthoDB" id="434160at2759"/>
<dbReference type="AlphaFoldDB" id="A0A9W8A2S7"/>
<dbReference type="FunFam" id="2.60.34.10:FF:000011">
    <property type="entry name" value="Heat shock protein hsp88"/>
    <property type="match status" value="1"/>
</dbReference>
<evidence type="ECO:0000256" key="4">
    <source>
        <dbReference type="ARBA" id="ARBA00022840"/>
    </source>
</evidence>
<organism evidence="7 8">
    <name type="scientific">Mycoemilia scoparia</name>
    <dbReference type="NCBI Taxonomy" id="417184"/>
    <lineage>
        <taxon>Eukaryota</taxon>
        <taxon>Fungi</taxon>
        <taxon>Fungi incertae sedis</taxon>
        <taxon>Zoopagomycota</taxon>
        <taxon>Kickxellomycotina</taxon>
        <taxon>Kickxellomycetes</taxon>
        <taxon>Kickxellales</taxon>
        <taxon>Kickxellaceae</taxon>
        <taxon>Mycoemilia</taxon>
    </lineage>
</organism>
<dbReference type="GO" id="GO:0005829">
    <property type="term" value="C:cytosol"/>
    <property type="evidence" value="ECO:0007669"/>
    <property type="project" value="TreeGrafter"/>
</dbReference>
<keyword evidence="4" id="KW-0067">ATP-binding</keyword>
<protein>
    <submittedName>
        <fullName evidence="7">Adenyl-nucleotide exchange factor sse1</fullName>
    </submittedName>
</protein>
<dbReference type="Gene3D" id="3.30.30.30">
    <property type="match status" value="1"/>
</dbReference>
<dbReference type="InterPro" id="IPR043129">
    <property type="entry name" value="ATPase_NBD"/>
</dbReference>
<keyword evidence="2" id="KW-0963">Cytoplasm</keyword>
<feature type="compositionally biased region" description="Basic and acidic residues" evidence="6">
    <location>
        <begin position="755"/>
        <end position="769"/>
    </location>
</feature>
<evidence type="ECO:0000313" key="7">
    <source>
        <dbReference type="EMBL" id="KAJ1921586.1"/>
    </source>
</evidence>
<dbReference type="Pfam" id="PF00012">
    <property type="entry name" value="HSP70"/>
    <property type="match status" value="1"/>
</dbReference>
<dbReference type="PRINTS" id="PR00301">
    <property type="entry name" value="HEATSHOCK70"/>
</dbReference>
<dbReference type="InterPro" id="IPR013126">
    <property type="entry name" value="Hsp_70_fam"/>
</dbReference>
<dbReference type="Proteomes" id="UP001150538">
    <property type="component" value="Unassembled WGS sequence"/>
</dbReference>
<accession>A0A9W8A2S7</accession>
<evidence type="ECO:0000256" key="2">
    <source>
        <dbReference type="ARBA" id="ARBA00022490"/>
    </source>
</evidence>
<feature type="compositionally biased region" description="Polar residues" evidence="6">
    <location>
        <begin position="772"/>
        <end position="789"/>
    </location>
</feature>
<dbReference type="Gene3D" id="2.60.34.10">
    <property type="entry name" value="Substrate Binding Domain Of DNAk, Chain A, domain 1"/>
    <property type="match status" value="1"/>
</dbReference>